<keyword evidence="2" id="KW-1185">Reference proteome</keyword>
<dbReference type="Proteomes" id="UP000290288">
    <property type="component" value="Unassembled WGS sequence"/>
</dbReference>
<evidence type="ECO:0000313" key="2">
    <source>
        <dbReference type="Proteomes" id="UP000290288"/>
    </source>
</evidence>
<dbReference type="AlphaFoldDB" id="A0A4V1Q1I1"/>
<proteinExistence type="predicted"/>
<accession>A0A4V1Q1I1</accession>
<organism evidence="1 2">
    <name type="scientific">Candolleomyces aberdarensis</name>
    <dbReference type="NCBI Taxonomy" id="2316362"/>
    <lineage>
        <taxon>Eukaryota</taxon>
        <taxon>Fungi</taxon>
        <taxon>Dikarya</taxon>
        <taxon>Basidiomycota</taxon>
        <taxon>Agaricomycotina</taxon>
        <taxon>Agaricomycetes</taxon>
        <taxon>Agaricomycetidae</taxon>
        <taxon>Agaricales</taxon>
        <taxon>Agaricineae</taxon>
        <taxon>Psathyrellaceae</taxon>
        <taxon>Candolleomyces</taxon>
    </lineage>
</organism>
<dbReference type="EMBL" id="SDEE01001701">
    <property type="protein sequence ID" value="RXW11668.1"/>
    <property type="molecule type" value="Genomic_DNA"/>
</dbReference>
<name>A0A4V1Q1I1_9AGAR</name>
<dbReference type="OrthoDB" id="10522253at2759"/>
<evidence type="ECO:0000313" key="1">
    <source>
        <dbReference type="EMBL" id="RXW11668.1"/>
    </source>
</evidence>
<protein>
    <submittedName>
        <fullName evidence="1">Uncharacterized protein</fullName>
    </submittedName>
</protein>
<comment type="caution">
    <text evidence="1">The sequence shown here is derived from an EMBL/GenBank/DDBJ whole genome shotgun (WGS) entry which is preliminary data.</text>
</comment>
<gene>
    <name evidence="1" type="ORF">EST38_g14187</name>
</gene>
<reference evidence="1 2" key="1">
    <citation type="submission" date="2019-01" db="EMBL/GenBank/DDBJ databases">
        <title>Draft genome sequence of Psathyrella aberdarensis IHI B618.</title>
        <authorList>
            <person name="Buettner E."/>
            <person name="Kellner H."/>
        </authorList>
    </citation>
    <scope>NUCLEOTIDE SEQUENCE [LARGE SCALE GENOMIC DNA]</scope>
    <source>
        <strain evidence="1 2">IHI B618</strain>
    </source>
</reference>
<sequence>MDEPTVDEPGGSAYLKVEWLTNIHSPKRTELTDTYDHIVENQDEEEYCYQVNIEGNWVCVEDEEGTAAVEATYKGWCGVYDGMYEQLEAGHM</sequence>